<keyword evidence="2" id="KW-1185">Reference proteome</keyword>
<sequence>MMQLEPIESAPPLLLCPFPSNPSAMDQFMPDLESCDASLVVYGGKDDIVFLWRIGSAEHDQELAELWLTMISQRGLRTVHRIGRTGRVSATGIAYTFFCGNNARYASDLVKILEGTNQTVSQQLRDMVSRGGYGGRPRERWASSNDSFGGQGSFGLEIAQDFSQGLKDFAHNVVECWQQLTEASQRNRKQ</sequence>
<accession>A0AAD8QMC9</accession>
<organism evidence="1 2">
    <name type="scientific">Lolium multiflorum</name>
    <name type="common">Italian ryegrass</name>
    <name type="synonym">Lolium perenne subsp. multiflorum</name>
    <dbReference type="NCBI Taxonomy" id="4521"/>
    <lineage>
        <taxon>Eukaryota</taxon>
        <taxon>Viridiplantae</taxon>
        <taxon>Streptophyta</taxon>
        <taxon>Embryophyta</taxon>
        <taxon>Tracheophyta</taxon>
        <taxon>Spermatophyta</taxon>
        <taxon>Magnoliopsida</taxon>
        <taxon>Liliopsida</taxon>
        <taxon>Poales</taxon>
        <taxon>Poaceae</taxon>
        <taxon>BOP clade</taxon>
        <taxon>Pooideae</taxon>
        <taxon>Poodae</taxon>
        <taxon>Poeae</taxon>
        <taxon>Poeae Chloroplast Group 2 (Poeae type)</taxon>
        <taxon>Loliodinae</taxon>
        <taxon>Loliinae</taxon>
        <taxon>Lolium</taxon>
    </lineage>
</organism>
<dbReference type="Gene3D" id="3.40.50.300">
    <property type="entry name" value="P-loop containing nucleotide triphosphate hydrolases"/>
    <property type="match status" value="1"/>
</dbReference>
<comment type="caution">
    <text evidence="1">The sequence shown here is derived from an EMBL/GenBank/DDBJ whole genome shotgun (WGS) entry which is preliminary data.</text>
</comment>
<name>A0AAD8QMC9_LOLMU</name>
<evidence type="ECO:0000313" key="1">
    <source>
        <dbReference type="EMBL" id="KAK1605092.1"/>
    </source>
</evidence>
<dbReference type="AlphaFoldDB" id="A0AAD8QMC9"/>
<evidence type="ECO:0000313" key="2">
    <source>
        <dbReference type="Proteomes" id="UP001231189"/>
    </source>
</evidence>
<dbReference type="SUPFAM" id="SSF52540">
    <property type="entry name" value="P-loop containing nucleoside triphosphate hydrolases"/>
    <property type="match status" value="1"/>
</dbReference>
<protein>
    <submittedName>
        <fullName evidence="1">Uncharacterized protein</fullName>
    </submittedName>
</protein>
<dbReference type="InterPro" id="IPR027417">
    <property type="entry name" value="P-loop_NTPase"/>
</dbReference>
<dbReference type="EMBL" id="JAUUTY010000007">
    <property type="protein sequence ID" value="KAK1605092.1"/>
    <property type="molecule type" value="Genomic_DNA"/>
</dbReference>
<reference evidence="1" key="1">
    <citation type="submission" date="2023-07" db="EMBL/GenBank/DDBJ databases">
        <title>A chromosome-level genome assembly of Lolium multiflorum.</title>
        <authorList>
            <person name="Chen Y."/>
            <person name="Copetti D."/>
            <person name="Kolliker R."/>
            <person name="Studer B."/>
        </authorList>
    </citation>
    <scope>NUCLEOTIDE SEQUENCE</scope>
    <source>
        <strain evidence="1">02402/16</strain>
        <tissue evidence="1">Leaf</tissue>
    </source>
</reference>
<proteinExistence type="predicted"/>
<dbReference type="Proteomes" id="UP001231189">
    <property type="component" value="Unassembled WGS sequence"/>
</dbReference>
<gene>
    <name evidence="1" type="ORF">QYE76_028765</name>
</gene>